<keyword evidence="12" id="KW-1185">Reference proteome</keyword>
<evidence type="ECO:0000259" key="10">
    <source>
        <dbReference type="SMART" id="SM00474"/>
    </source>
</evidence>
<dbReference type="PANTHER" id="PTHR13620:SF109">
    <property type="entry name" value="3'-5' EXONUCLEASE"/>
    <property type="match status" value="1"/>
</dbReference>
<keyword evidence="3" id="KW-0479">Metal-binding</keyword>
<proteinExistence type="predicted"/>
<reference evidence="11" key="1">
    <citation type="journal article" date="2014" name="Nucleic Acids Res.">
        <title>The evolutionary dynamics of variant antigen genes in Babesia reveal a history of genomic innovation underlying host-parasite interaction.</title>
        <authorList>
            <person name="Jackson A.P."/>
            <person name="Otto T.D."/>
            <person name="Darby A."/>
            <person name="Ramaprasad A."/>
            <person name="Xia D."/>
            <person name="Echaide I.E."/>
            <person name="Farber M."/>
            <person name="Gahlot S."/>
            <person name="Gamble J."/>
            <person name="Gupta D."/>
            <person name="Gupta Y."/>
            <person name="Jackson L."/>
            <person name="Malandrin L."/>
            <person name="Malas T.B."/>
            <person name="Moussa E."/>
            <person name="Nair M."/>
            <person name="Reid A.J."/>
            <person name="Sanders M."/>
            <person name="Sharma J."/>
            <person name="Tracey A."/>
            <person name="Quail M.A."/>
            <person name="Weir W."/>
            <person name="Wastling J.M."/>
            <person name="Hall N."/>
            <person name="Willadsen P."/>
            <person name="Lingelbach K."/>
            <person name="Shiels B."/>
            <person name="Tait A."/>
            <person name="Berriman M."/>
            <person name="Allred D.R."/>
            <person name="Pain A."/>
        </authorList>
    </citation>
    <scope>NUCLEOTIDE SEQUENCE</scope>
    <source>
        <strain evidence="11">1802A</strain>
    </source>
</reference>
<keyword evidence="5 11" id="KW-0269">Exonuclease</keyword>
<protein>
    <recommendedName>
        <fullName evidence="8">3'-5' exonuclease</fullName>
    </recommendedName>
    <alternativeName>
        <fullName evidence="9">Werner Syndrome-like exonuclease</fullName>
    </alternativeName>
</protein>
<dbReference type="GO" id="GO:0008408">
    <property type="term" value="F:3'-5' exonuclease activity"/>
    <property type="evidence" value="ECO:0007669"/>
    <property type="project" value="InterPro"/>
</dbReference>
<keyword evidence="7" id="KW-0539">Nucleus</keyword>
<feature type="domain" description="3'-5' exonuclease" evidence="10">
    <location>
        <begin position="18"/>
        <end position="194"/>
    </location>
</feature>
<comment type="caution">
    <text evidence="11">The sequence shown here is derived from an EMBL/GenBank/DDBJ whole genome shotgun (WGS) entry which is preliminary data.</text>
</comment>
<dbReference type="Proteomes" id="UP001195914">
    <property type="component" value="Unassembled WGS sequence"/>
</dbReference>
<dbReference type="SUPFAM" id="SSF53098">
    <property type="entry name" value="Ribonuclease H-like"/>
    <property type="match status" value="1"/>
</dbReference>
<dbReference type="Gene3D" id="3.30.420.10">
    <property type="entry name" value="Ribonuclease H-like superfamily/Ribonuclease H"/>
    <property type="match status" value="1"/>
</dbReference>
<dbReference type="CDD" id="cd06141">
    <property type="entry name" value="WRN_exo"/>
    <property type="match status" value="1"/>
</dbReference>
<evidence type="ECO:0000313" key="11">
    <source>
        <dbReference type="EMBL" id="KAK1937240.1"/>
    </source>
</evidence>
<dbReference type="GO" id="GO:0006139">
    <property type="term" value="P:nucleobase-containing compound metabolic process"/>
    <property type="evidence" value="ECO:0007669"/>
    <property type="project" value="InterPro"/>
</dbReference>
<evidence type="ECO:0000256" key="6">
    <source>
        <dbReference type="ARBA" id="ARBA00022842"/>
    </source>
</evidence>
<dbReference type="GO" id="GO:0005634">
    <property type="term" value="C:nucleus"/>
    <property type="evidence" value="ECO:0007669"/>
    <property type="project" value="UniProtKB-SubCell"/>
</dbReference>
<keyword evidence="6" id="KW-0460">Magnesium</keyword>
<evidence type="ECO:0000256" key="1">
    <source>
        <dbReference type="ARBA" id="ARBA00004123"/>
    </source>
</evidence>
<evidence type="ECO:0000256" key="4">
    <source>
        <dbReference type="ARBA" id="ARBA00022801"/>
    </source>
</evidence>
<dbReference type="GO" id="GO:0046872">
    <property type="term" value="F:metal ion binding"/>
    <property type="evidence" value="ECO:0007669"/>
    <property type="project" value="UniProtKB-KW"/>
</dbReference>
<keyword evidence="2" id="KW-0540">Nuclease</keyword>
<evidence type="ECO:0000313" key="12">
    <source>
        <dbReference type="Proteomes" id="UP001195914"/>
    </source>
</evidence>
<dbReference type="Pfam" id="PF01612">
    <property type="entry name" value="DNA_pol_A_exo1"/>
    <property type="match status" value="1"/>
</dbReference>
<dbReference type="GO" id="GO:0003676">
    <property type="term" value="F:nucleic acid binding"/>
    <property type="evidence" value="ECO:0007669"/>
    <property type="project" value="InterPro"/>
</dbReference>
<evidence type="ECO:0000256" key="5">
    <source>
        <dbReference type="ARBA" id="ARBA00022839"/>
    </source>
</evidence>
<dbReference type="AlphaFoldDB" id="A0AAD9GEY3"/>
<name>A0AAD9GEY3_BABDI</name>
<dbReference type="SMART" id="SM00474">
    <property type="entry name" value="35EXOc"/>
    <property type="match status" value="1"/>
</dbReference>
<organism evidence="11 12">
    <name type="scientific">Babesia divergens</name>
    <dbReference type="NCBI Taxonomy" id="32595"/>
    <lineage>
        <taxon>Eukaryota</taxon>
        <taxon>Sar</taxon>
        <taxon>Alveolata</taxon>
        <taxon>Apicomplexa</taxon>
        <taxon>Aconoidasida</taxon>
        <taxon>Piroplasmida</taxon>
        <taxon>Babesiidae</taxon>
        <taxon>Babesia</taxon>
    </lineage>
</organism>
<keyword evidence="4" id="KW-0378">Hydrolase</keyword>
<dbReference type="InterPro" id="IPR036397">
    <property type="entry name" value="RNaseH_sf"/>
</dbReference>
<accession>A0AAD9GEY3</accession>
<evidence type="ECO:0000256" key="9">
    <source>
        <dbReference type="ARBA" id="ARBA00042761"/>
    </source>
</evidence>
<evidence type="ECO:0000256" key="8">
    <source>
        <dbReference type="ARBA" id="ARBA00040531"/>
    </source>
</evidence>
<evidence type="ECO:0000256" key="2">
    <source>
        <dbReference type="ARBA" id="ARBA00022722"/>
    </source>
</evidence>
<gene>
    <name evidence="11" type="ORF">X943_000388</name>
</gene>
<reference evidence="11" key="2">
    <citation type="submission" date="2021-05" db="EMBL/GenBank/DDBJ databases">
        <authorList>
            <person name="Pain A."/>
        </authorList>
    </citation>
    <scope>NUCLEOTIDE SEQUENCE</scope>
    <source>
        <strain evidence="11">1802A</strain>
    </source>
</reference>
<dbReference type="InterPro" id="IPR012337">
    <property type="entry name" value="RNaseH-like_sf"/>
</dbReference>
<sequence>MMIQRAEFKGNIIVVDDSNVGSHVEPLSSLLNCKCVGFDLEYVPDYYASIYRQRGDRTRPAVVQIASVDTCIIYLVYKIGYLPECVSTLLTSDSILKVSHGAPSDMRLLHRHFGVRSRNFVDLQSVCDALKLQPCSLKSVVDHVLGLRLSKTHQCSNWEAPTLSADQLQYAATDAWVTLEAYLRLKPHKVKKLFVNESGDVQLEHCDSS</sequence>
<evidence type="ECO:0000256" key="7">
    <source>
        <dbReference type="ARBA" id="ARBA00023242"/>
    </source>
</evidence>
<dbReference type="InterPro" id="IPR051132">
    <property type="entry name" value="3-5_Exonuclease_domain"/>
</dbReference>
<evidence type="ECO:0000256" key="3">
    <source>
        <dbReference type="ARBA" id="ARBA00022723"/>
    </source>
</evidence>
<dbReference type="InterPro" id="IPR002562">
    <property type="entry name" value="3'-5'_exonuclease_dom"/>
</dbReference>
<dbReference type="EMBL" id="JAHBMH010000033">
    <property type="protein sequence ID" value="KAK1937240.1"/>
    <property type="molecule type" value="Genomic_DNA"/>
</dbReference>
<comment type="subcellular location">
    <subcellularLocation>
        <location evidence="1">Nucleus</location>
    </subcellularLocation>
</comment>
<dbReference type="PANTHER" id="PTHR13620">
    <property type="entry name" value="3-5 EXONUCLEASE"/>
    <property type="match status" value="1"/>
</dbReference>